<evidence type="ECO:0008006" key="3">
    <source>
        <dbReference type="Google" id="ProtNLM"/>
    </source>
</evidence>
<organism evidence="1 2">
    <name type="scientific">Marinitoga aeolica</name>
    <dbReference type="NCBI Taxonomy" id="2809031"/>
    <lineage>
        <taxon>Bacteria</taxon>
        <taxon>Thermotogati</taxon>
        <taxon>Thermotogota</taxon>
        <taxon>Thermotogae</taxon>
        <taxon>Petrotogales</taxon>
        <taxon>Petrotogaceae</taxon>
        <taxon>Marinitoga</taxon>
    </lineage>
</organism>
<protein>
    <recommendedName>
        <fullName evidence="3">Outer membrane protein beta-barrel domain-containing protein</fullName>
    </recommendedName>
</protein>
<gene>
    <name evidence="1" type="ORF">JRV97_07045</name>
</gene>
<name>A0ABY8PNB7_9BACT</name>
<accession>A0ABY8PNB7</accession>
<dbReference type="RefSeq" id="WP_280997527.1">
    <property type="nucleotide sequence ID" value="NZ_CP069362.1"/>
</dbReference>
<dbReference type="Proteomes" id="UP001232493">
    <property type="component" value="Chromosome"/>
</dbReference>
<dbReference type="EMBL" id="CP069362">
    <property type="protein sequence ID" value="WGS64132.1"/>
    <property type="molecule type" value="Genomic_DNA"/>
</dbReference>
<proteinExistence type="predicted"/>
<evidence type="ECO:0000313" key="2">
    <source>
        <dbReference type="Proteomes" id="UP001232493"/>
    </source>
</evidence>
<sequence length="214" mass="23896">MKKVILMIVLVLSITMFSINFGGGGYLFNYIPKDQVSQINPLKKYINFDEIILHGGGGMGIMPNGSYMGGEGYSGEVINGDYKLVVSQGYFTFGKHINIFKVLGLNIGMGIGGGETIISKKVEGSRSSKKIDDFVNNVDSVPYVIQLKRDELSVSPKASLYFNIMDFVSLFVEGRFTYNYSPENWKIEGEYTVTDNIPNYDYYYSFGAGIMWGF</sequence>
<evidence type="ECO:0000313" key="1">
    <source>
        <dbReference type="EMBL" id="WGS64132.1"/>
    </source>
</evidence>
<keyword evidence="2" id="KW-1185">Reference proteome</keyword>
<reference evidence="1 2" key="1">
    <citation type="submission" date="2021-02" db="EMBL/GenBank/DDBJ databases">
        <title>Characterization of Marinitoga sp. nov. str. BP5-C20A.</title>
        <authorList>
            <person name="Erauso G."/>
            <person name="Postec A."/>
        </authorList>
    </citation>
    <scope>NUCLEOTIDE SEQUENCE [LARGE SCALE GENOMIC DNA]</scope>
    <source>
        <strain evidence="1 2">BP5-C20A</strain>
    </source>
</reference>